<keyword evidence="1" id="KW-0812">Transmembrane</keyword>
<reference evidence="2" key="1">
    <citation type="submission" date="2021-01" db="EMBL/GenBank/DDBJ databases">
        <title>Adiantum capillus-veneris genome.</title>
        <authorList>
            <person name="Fang Y."/>
            <person name="Liao Q."/>
        </authorList>
    </citation>
    <scope>NUCLEOTIDE SEQUENCE</scope>
    <source>
        <strain evidence="2">H3</strain>
        <tissue evidence="2">Leaf</tissue>
    </source>
</reference>
<evidence type="ECO:0000256" key="1">
    <source>
        <dbReference type="SAM" id="Phobius"/>
    </source>
</evidence>
<accession>A0A9D4UJA1</accession>
<dbReference type="InterPro" id="IPR055301">
    <property type="entry name" value="Lea14-like_2"/>
</dbReference>
<dbReference type="PANTHER" id="PTHR31852">
    <property type="entry name" value="LATE EMBRYOGENESIS ABUNDANT (LEA) HYDROXYPROLINE-RICH GLYCOPROTEIN FAMILY"/>
    <property type="match status" value="1"/>
</dbReference>
<keyword evidence="1" id="KW-0472">Membrane</keyword>
<dbReference type="EMBL" id="JABFUD020000016">
    <property type="protein sequence ID" value="KAI5068880.1"/>
    <property type="molecule type" value="Genomic_DNA"/>
</dbReference>
<dbReference type="OrthoDB" id="1929523at2759"/>
<sequence length="202" mass="21192">MGKGGKGSYKHRQKQKQMACMVVLALLVAVVALLAVLYFTNFRPRDPKVEVPTMQLLSLYTAGYPATVTSANLTLNLQLSLHNPNRAPFYLLGDSAASLLYYGSAVGSTPLPPATVLARSSIALSAAVTVEGPTPLGGPHIYADVASAALEVSTSVAIVGKVTTLNMFSHHAKVVSNCNVSISLSVRGIESFTCQKAVSVDT</sequence>
<evidence type="ECO:0000313" key="3">
    <source>
        <dbReference type="Proteomes" id="UP000886520"/>
    </source>
</evidence>
<keyword evidence="3" id="KW-1185">Reference proteome</keyword>
<evidence type="ECO:0008006" key="4">
    <source>
        <dbReference type="Google" id="ProtNLM"/>
    </source>
</evidence>
<dbReference type="Proteomes" id="UP000886520">
    <property type="component" value="Chromosome 16"/>
</dbReference>
<comment type="caution">
    <text evidence="2">The sequence shown here is derived from an EMBL/GenBank/DDBJ whole genome shotgun (WGS) entry which is preliminary data.</text>
</comment>
<gene>
    <name evidence="2" type="ORF">GOP47_0017225</name>
</gene>
<name>A0A9D4UJA1_ADICA</name>
<protein>
    <recommendedName>
        <fullName evidence="4">Late embryogenesis abundant protein LEA-2 subgroup domain-containing protein</fullName>
    </recommendedName>
</protein>
<dbReference type="AlphaFoldDB" id="A0A9D4UJA1"/>
<evidence type="ECO:0000313" key="2">
    <source>
        <dbReference type="EMBL" id="KAI5068880.1"/>
    </source>
</evidence>
<keyword evidence="1" id="KW-1133">Transmembrane helix</keyword>
<organism evidence="2 3">
    <name type="scientific">Adiantum capillus-veneris</name>
    <name type="common">Maidenhair fern</name>
    <dbReference type="NCBI Taxonomy" id="13818"/>
    <lineage>
        <taxon>Eukaryota</taxon>
        <taxon>Viridiplantae</taxon>
        <taxon>Streptophyta</taxon>
        <taxon>Embryophyta</taxon>
        <taxon>Tracheophyta</taxon>
        <taxon>Polypodiopsida</taxon>
        <taxon>Polypodiidae</taxon>
        <taxon>Polypodiales</taxon>
        <taxon>Pteridineae</taxon>
        <taxon>Pteridaceae</taxon>
        <taxon>Vittarioideae</taxon>
        <taxon>Adiantum</taxon>
    </lineage>
</organism>
<feature type="transmembrane region" description="Helical" evidence="1">
    <location>
        <begin position="20"/>
        <end position="39"/>
    </location>
</feature>
<proteinExistence type="predicted"/>